<proteinExistence type="predicted"/>
<evidence type="ECO:0000313" key="1">
    <source>
        <dbReference type="EMBL" id="MDR6841209.1"/>
    </source>
</evidence>
<evidence type="ECO:0000313" key="2">
    <source>
        <dbReference type="Proteomes" id="UP001254759"/>
    </source>
</evidence>
<organism evidence="1 2">
    <name type="scientific">Pseudoxanthomonas sacheonensis</name>
    <dbReference type="NCBI Taxonomy" id="443615"/>
    <lineage>
        <taxon>Bacteria</taxon>
        <taxon>Pseudomonadati</taxon>
        <taxon>Pseudomonadota</taxon>
        <taxon>Gammaproteobacteria</taxon>
        <taxon>Lysobacterales</taxon>
        <taxon>Lysobacteraceae</taxon>
        <taxon>Pseudoxanthomonas</taxon>
    </lineage>
</organism>
<dbReference type="Proteomes" id="UP001254759">
    <property type="component" value="Unassembled WGS sequence"/>
</dbReference>
<reference evidence="1 2" key="1">
    <citation type="submission" date="2023-07" db="EMBL/GenBank/DDBJ databases">
        <title>Sorghum-associated microbial communities from plants grown in Nebraska, USA.</title>
        <authorList>
            <person name="Schachtman D."/>
        </authorList>
    </citation>
    <scope>NUCLEOTIDE SEQUENCE [LARGE SCALE GENOMIC DNA]</scope>
    <source>
        <strain evidence="1 2">BE107</strain>
    </source>
</reference>
<protein>
    <submittedName>
        <fullName evidence="1">Uncharacterized protein</fullName>
    </submittedName>
</protein>
<gene>
    <name evidence="1" type="ORF">J2W94_001494</name>
</gene>
<keyword evidence="2" id="KW-1185">Reference proteome</keyword>
<comment type="caution">
    <text evidence="1">The sequence shown here is derived from an EMBL/GenBank/DDBJ whole genome shotgun (WGS) entry which is preliminary data.</text>
</comment>
<accession>A0ABU1RR10</accession>
<sequence>MDSSAVAGTNPTSSSNANGIVAVGIAAISEALRMRIEGMNMGRVA</sequence>
<name>A0ABU1RR10_9GAMM</name>
<dbReference type="EMBL" id="JAVDTT010000002">
    <property type="protein sequence ID" value="MDR6841209.1"/>
    <property type="molecule type" value="Genomic_DNA"/>
</dbReference>